<accession>A0ACC2RLR7</accession>
<comment type="caution">
    <text evidence="1">The sequence shown here is derived from an EMBL/GenBank/DDBJ whole genome shotgun (WGS) entry which is preliminary data.</text>
</comment>
<evidence type="ECO:0000313" key="2">
    <source>
        <dbReference type="Proteomes" id="UP001165960"/>
    </source>
</evidence>
<organism evidence="1 2">
    <name type="scientific">Entomophthora muscae</name>
    <dbReference type="NCBI Taxonomy" id="34485"/>
    <lineage>
        <taxon>Eukaryota</taxon>
        <taxon>Fungi</taxon>
        <taxon>Fungi incertae sedis</taxon>
        <taxon>Zoopagomycota</taxon>
        <taxon>Entomophthoromycotina</taxon>
        <taxon>Entomophthoromycetes</taxon>
        <taxon>Entomophthorales</taxon>
        <taxon>Entomophthoraceae</taxon>
        <taxon>Entomophthora</taxon>
    </lineage>
</organism>
<dbReference type="EMBL" id="QTSX02007128">
    <property type="protein sequence ID" value="KAJ9050989.1"/>
    <property type="molecule type" value="Genomic_DNA"/>
</dbReference>
<gene>
    <name evidence="1" type="ORF">DSO57_1009073</name>
</gene>
<reference evidence="1" key="1">
    <citation type="submission" date="2022-04" db="EMBL/GenBank/DDBJ databases">
        <title>Genome of the entomopathogenic fungus Entomophthora muscae.</title>
        <authorList>
            <person name="Elya C."/>
            <person name="Lovett B.R."/>
            <person name="Lee E."/>
            <person name="Macias A.M."/>
            <person name="Hajek A.E."/>
            <person name="De Bivort B.L."/>
            <person name="Kasson M.T."/>
            <person name="De Fine Licht H.H."/>
            <person name="Stajich J.E."/>
        </authorList>
    </citation>
    <scope>NUCLEOTIDE SEQUENCE</scope>
    <source>
        <strain evidence="1">Berkeley</strain>
    </source>
</reference>
<protein>
    <submittedName>
        <fullName evidence="1">Uncharacterized protein</fullName>
    </submittedName>
</protein>
<dbReference type="Proteomes" id="UP001165960">
    <property type="component" value="Unassembled WGS sequence"/>
</dbReference>
<proteinExistence type="predicted"/>
<keyword evidence="2" id="KW-1185">Reference proteome</keyword>
<evidence type="ECO:0000313" key="1">
    <source>
        <dbReference type="EMBL" id="KAJ9050989.1"/>
    </source>
</evidence>
<name>A0ACC2RLR7_9FUNG</name>
<sequence>MQVHTQEGDGREEFNSDTELTQLVQGTQAARVQSINPQVPKLTWKPTKVTTTKTVRNKEVELTLYVFDAVYCQELVPSAMLEKIKPVFDTSYKPYVSDGNQEDNSKPDFYRTTEGQLVLKKVIVREFPPDYINCICNFGTNTKTKKDCRQIIYTSNSAGFNPDRDQT</sequence>